<organism evidence="2 3">
    <name type="scientific">Cardiocondyla obscurior</name>
    <dbReference type="NCBI Taxonomy" id="286306"/>
    <lineage>
        <taxon>Eukaryota</taxon>
        <taxon>Metazoa</taxon>
        <taxon>Ecdysozoa</taxon>
        <taxon>Arthropoda</taxon>
        <taxon>Hexapoda</taxon>
        <taxon>Insecta</taxon>
        <taxon>Pterygota</taxon>
        <taxon>Neoptera</taxon>
        <taxon>Endopterygota</taxon>
        <taxon>Hymenoptera</taxon>
        <taxon>Apocrita</taxon>
        <taxon>Aculeata</taxon>
        <taxon>Formicoidea</taxon>
        <taxon>Formicidae</taxon>
        <taxon>Myrmicinae</taxon>
        <taxon>Cardiocondyla</taxon>
    </lineage>
</organism>
<evidence type="ECO:0000313" key="2">
    <source>
        <dbReference type="EMBL" id="KAL0106378.1"/>
    </source>
</evidence>
<dbReference type="Proteomes" id="UP001430953">
    <property type="component" value="Unassembled WGS sequence"/>
</dbReference>
<dbReference type="AlphaFoldDB" id="A0AAW2ERK3"/>
<sequence>MILALAATGNCTPHESRYRSKKRNPRRYIKISLSLFLYFFFRPSSRSSERFLKIVFAQGDRERAPLQLRQPSEKRDLRHSKKGKKKNVESRMIFVRSSSIDARERSMAYPCFHNMALRQDETARYREILHPASVRVAQTSCLADPSLAWSTCSRFRKP</sequence>
<dbReference type="EMBL" id="JADYXP020000018">
    <property type="protein sequence ID" value="KAL0106378.1"/>
    <property type="molecule type" value="Genomic_DNA"/>
</dbReference>
<keyword evidence="3" id="KW-1185">Reference proteome</keyword>
<name>A0AAW2ERK3_9HYME</name>
<gene>
    <name evidence="2" type="ORF">PUN28_016242</name>
</gene>
<accession>A0AAW2ERK3</accession>
<evidence type="ECO:0000256" key="1">
    <source>
        <dbReference type="SAM" id="MobiDB-lite"/>
    </source>
</evidence>
<feature type="region of interest" description="Disordered" evidence="1">
    <location>
        <begin position="65"/>
        <end position="88"/>
    </location>
</feature>
<comment type="caution">
    <text evidence="2">The sequence shown here is derived from an EMBL/GenBank/DDBJ whole genome shotgun (WGS) entry which is preliminary data.</text>
</comment>
<protein>
    <submittedName>
        <fullName evidence="2">Uncharacterized protein</fullName>
    </submittedName>
</protein>
<reference evidence="2 3" key="1">
    <citation type="submission" date="2023-03" db="EMBL/GenBank/DDBJ databases">
        <title>High recombination rates correlate with genetic variation in Cardiocondyla obscurior ants.</title>
        <authorList>
            <person name="Errbii M."/>
        </authorList>
    </citation>
    <scope>NUCLEOTIDE SEQUENCE [LARGE SCALE GENOMIC DNA]</scope>
    <source>
        <strain evidence="2">Alpha-2009</strain>
        <tissue evidence="2">Whole body</tissue>
    </source>
</reference>
<proteinExistence type="predicted"/>
<evidence type="ECO:0000313" key="3">
    <source>
        <dbReference type="Proteomes" id="UP001430953"/>
    </source>
</evidence>